<sequence length="82" mass="9293">MGRSCFLKLLLLSLLLLLSFSRGQGFCARKLMETVDQFEESTALLQESAETSREMIEIMDYKDPGPNVNPKTGYIFSPPPQY</sequence>
<dbReference type="Proteomes" id="UP001396334">
    <property type="component" value="Unassembled WGS sequence"/>
</dbReference>
<evidence type="ECO:0000313" key="3">
    <source>
        <dbReference type="Proteomes" id="UP001396334"/>
    </source>
</evidence>
<dbReference type="PANTHER" id="PTHR37908:SF4">
    <property type="entry name" value="PROTEIN, PUTATIVE-RELATED"/>
    <property type="match status" value="1"/>
</dbReference>
<reference evidence="2 3" key="1">
    <citation type="journal article" date="2024" name="G3 (Bethesda)">
        <title>Genome assembly of Hibiscus sabdariffa L. provides insights into metabolisms of medicinal natural products.</title>
        <authorList>
            <person name="Kim T."/>
        </authorList>
    </citation>
    <scope>NUCLEOTIDE SEQUENCE [LARGE SCALE GENOMIC DNA]</scope>
    <source>
        <strain evidence="2">TK-2024</strain>
        <tissue evidence="2">Old leaves</tissue>
    </source>
</reference>
<accession>A0ABR2SZU7</accession>
<keyword evidence="3" id="KW-1185">Reference proteome</keyword>
<gene>
    <name evidence="2" type="ORF">V6N11_031940</name>
</gene>
<comment type="caution">
    <text evidence="2">The sequence shown here is derived from an EMBL/GenBank/DDBJ whole genome shotgun (WGS) entry which is preliminary data.</text>
</comment>
<protein>
    <submittedName>
        <fullName evidence="2">Uncharacterized protein</fullName>
    </submittedName>
</protein>
<feature type="chain" id="PRO_5045201466" evidence="1">
    <location>
        <begin position="24"/>
        <end position="82"/>
    </location>
</feature>
<evidence type="ECO:0000256" key="1">
    <source>
        <dbReference type="SAM" id="SignalP"/>
    </source>
</evidence>
<dbReference type="PANTHER" id="PTHR37908">
    <property type="entry name" value="TRANSMEMBRANE PROTEIN"/>
    <property type="match status" value="1"/>
</dbReference>
<name>A0ABR2SZU7_9ROSI</name>
<organism evidence="2 3">
    <name type="scientific">Hibiscus sabdariffa</name>
    <name type="common">roselle</name>
    <dbReference type="NCBI Taxonomy" id="183260"/>
    <lineage>
        <taxon>Eukaryota</taxon>
        <taxon>Viridiplantae</taxon>
        <taxon>Streptophyta</taxon>
        <taxon>Embryophyta</taxon>
        <taxon>Tracheophyta</taxon>
        <taxon>Spermatophyta</taxon>
        <taxon>Magnoliopsida</taxon>
        <taxon>eudicotyledons</taxon>
        <taxon>Gunneridae</taxon>
        <taxon>Pentapetalae</taxon>
        <taxon>rosids</taxon>
        <taxon>malvids</taxon>
        <taxon>Malvales</taxon>
        <taxon>Malvaceae</taxon>
        <taxon>Malvoideae</taxon>
        <taxon>Hibiscus</taxon>
    </lineage>
</organism>
<dbReference type="EMBL" id="JBBPBN010000010">
    <property type="protein sequence ID" value="KAK9030514.1"/>
    <property type="molecule type" value="Genomic_DNA"/>
</dbReference>
<proteinExistence type="predicted"/>
<feature type="signal peptide" evidence="1">
    <location>
        <begin position="1"/>
        <end position="23"/>
    </location>
</feature>
<evidence type="ECO:0000313" key="2">
    <source>
        <dbReference type="EMBL" id="KAK9030514.1"/>
    </source>
</evidence>
<keyword evidence="1" id="KW-0732">Signal</keyword>